<dbReference type="EMBL" id="JAVDTH010000004">
    <property type="protein sequence ID" value="MDR6711343.1"/>
    <property type="molecule type" value="Genomic_DNA"/>
</dbReference>
<organism evidence="1 2">
    <name type="scientific">Pseudomonas hunanensis</name>
    <dbReference type="NCBI Taxonomy" id="1247546"/>
    <lineage>
        <taxon>Bacteria</taxon>
        <taxon>Pseudomonadati</taxon>
        <taxon>Pseudomonadota</taxon>
        <taxon>Gammaproteobacteria</taxon>
        <taxon>Pseudomonadales</taxon>
        <taxon>Pseudomonadaceae</taxon>
        <taxon>Pseudomonas</taxon>
    </lineage>
</organism>
<name>A0ACC6JYR5_9PSED</name>
<comment type="caution">
    <text evidence="1">The sequence shown here is derived from an EMBL/GenBank/DDBJ whole genome shotgun (WGS) entry which is preliminary data.</text>
</comment>
<proteinExistence type="predicted"/>
<dbReference type="Proteomes" id="UP001259587">
    <property type="component" value="Unassembled WGS sequence"/>
</dbReference>
<gene>
    <name evidence="1" type="ORF">J2W83_000937</name>
</gene>
<keyword evidence="2" id="KW-1185">Reference proteome</keyword>
<evidence type="ECO:0000313" key="1">
    <source>
        <dbReference type="EMBL" id="MDR6711343.1"/>
    </source>
</evidence>
<accession>A0ACC6JYR5</accession>
<reference evidence="1" key="1">
    <citation type="submission" date="2023-07" db="EMBL/GenBank/DDBJ databases">
        <title>Sorghum-associated microbial communities from plants grown in Nebraska, USA.</title>
        <authorList>
            <person name="Schachtman D."/>
        </authorList>
    </citation>
    <scope>NUCLEOTIDE SEQUENCE</scope>
    <source>
        <strain evidence="1">BE56</strain>
    </source>
</reference>
<protein>
    <submittedName>
        <fullName evidence="1">Uncharacterized protein</fullName>
    </submittedName>
</protein>
<sequence length="1278" mass="141734">MSNIDHENPHQHLLQRLLPNWSQHASVEQWQSLHAAVLPAQHLPATPAAWFANAAPHLREAVYASQARLDRSQQALARSLRGLQGIAEFAEPRLAQWLLDEHQLSAPPRSTELIHIHPVYTWGTYVNHHERRSLLEAALHNFDPAVAFSPDSALALAGDAHIEKTVVIGKTTLGDSETLVDIALDSEHYTIKPLPLAPADFAHSCRVLNIGQRYQDHLTALFAPPPVKQQAQAVLQDQLRLAADLALLRHQLDGIAVDKVHALLTEPTSLACSQLSLFGITLHEALILDLDEAGLLLYLPGFDLSLRQFSDLAALHEQLCDDLLQPAQRKAFMAFVTRDQQGLFFSRLQQNLDSQGSSAADQTWPRRAGAELHLVQVPIADNLFDFLHQDYLARLKGEARQLAVPTADADEQARKRRLAAWENLGLNTLMLAGFFVPGVGTLMTAVVAYQLLDEVYEGYQAWSVGDRQLALRHLEAVGLNLALIGGLHGAGKLLPRLFNSSLMESLEPIRTSAGEQRLWHPDLALYASDVVLPEGLQANLTGQFEHQGRSFIRIDDQLYQLRQDATLNRWRIVHPTDPEAYQPLLEHNGEGAWRAEHEQPQAWTPTYQARRLHPDLAALSDVDLHQALQVSGTPEQALAAAHLASQPNPLLLMDSLSRLHAQRLARVGVAEAGQPDLQTAFQRIYLASQATDPLADRLAAEHPLLTPPLAARLTRRLDPAARAALLDGAQWPAWLLDDVNRIVAELPLTQALQGVWLGNLMSQDSERLLLACLERLPAWPATLRLEIRAGGPQGPVLEAIGESQAQAPAVIIKSANGYEVYRGDRPAPGPIDTDLCQAIVDALPDAQRQALGWRVGSAEEVRTQVLALVAQDRQGMARQLWETPRPRWGKGGLRGGDPARGYDRTFLRSSLATRYRRLFPRTSELEYQRLRAGWLGRRLSPELEIERLENQLGSLRRELNAWAGTRAQRQPVCQRVENAWRRNEIVPVGAGRAIIALDLGGLDLANEDLASLPLPEGLGHVNELRLSSNPRVSQIPPNLIARLPTLNRLMLSSSGFEQLPLLQDPAALQWLDLDGNPLRWDAVAQATFDSYVNLRVLDFSGCPLGQAPNLTRQPGLSTVYMTECGLSTLPQGLHGLRDPLVLDFARNPLTHLPAASTLPAQVGRALHLESNSLSAQVMAQIEAYHTARGIDLLVADIEYEALLNEAGGDRLAVWQRLPLAYRRDLRRLLRSRVFTRGLPQSVDETWRRLTRMDQDIPYRQRALAQPAVRLLDLPIAYT</sequence>
<evidence type="ECO:0000313" key="2">
    <source>
        <dbReference type="Proteomes" id="UP001259587"/>
    </source>
</evidence>